<reference evidence="10 11" key="1">
    <citation type="submission" date="2014-02" db="EMBL/GenBank/DDBJ databases">
        <authorList>
            <person name="Genoscope - CEA"/>
        </authorList>
    </citation>
    <scope>NUCLEOTIDE SEQUENCE [LARGE SCALE GENOMIC DNA]</scope>
    <source>
        <strain evidence="10 11">PCC 8005</strain>
    </source>
</reference>
<keyword evidence="2" id="KW-0602">Photosynthesis</keyword>
<dbReference type="InterPro" id="IPR001297">
    <property type="entry name" value="PBS_linker_dom"/>
</dbReference>
<dbReference type="EMBL" id="FO818640">
    <property type="protein sequence ID" value="CDM93881.1"/>
    <property type="molecule type" value="Genomic_DNA"/>
</dbReference>
<dbReference type="PANTHER" id="PTHR34011">
    <property type="entry name" value="PHYCOBILISOME 32.1 KDA LINKER POLYPEPTIDE, PHYCOCYANIN-ASSOCIATED, ROD 2-RELATED"/>
    <property type="match status" value="1"/>
</dbReference>
<dbReference type="InterPro" id="IPR016470">
    <property type="entry name" value="Phycobilisome"/>
</dbReference>
<dbReference type="PROSITE" id="PS51445">
    <property type="entry name" value="PBS_LINKER"/>
    <property type="match status" value="1"/>
</dbReference>
<feature type="domain" description="CpcD-like" evidence="8">
    <location>
        <begin position="219"/>
        <end position="271"/>
    </location>
</feature>
<evidence type="ECO:0000256" key="4">
    <source>
        <dbReference type="ARBA" id="ARBA00022738"/>
    </source>
</evidence>
<evidence type="ECO:0000313" key="11">
    <source>
        <dbReference type="Proteomes" id="UP000032946"/>
    </source>
</evidence>
<evidence type="ECO:0000256" key="1">
    <source>
        <dbReference type="ARBA" id="ARBA00004445"/>
    </source>
</evidence>
<dbReference type="SMR" id="A0A9P1KDV2"/>
<name>A0A9P1KDV2_9CYAN</name>
<protein>
    <submittedName>
        <fullName evidence="10">Phycobilisome 32 kDa linker polypeptide, phycocyanin-associated, rod 1</fullName>
    </submittedName>
</protein>
<feature type="domain" description="PBS-linker" evidence="9">
    <location>
        <begin position="1"/>
        <end position="180"/>
    </location>
</feature>
<organism evidence="10 11">
    <name type="scientific">Limnospira indica PCC 8005</name>
    <dbReference type="NCBI Taxonomy" id="376219"/>
    <lineage>
        <taxon>Bacteria</taxon>
        <taxon>Bacillati</taxon>
        <taxon>Cyanobacteriota</taxon>
        <taxon>Cyanophyceae</taxon>
        <taxon>Oscillatoriophycideae</taxon>
        <taxon>Oscillatoriales</taxon>
        <taxon>Sirenicapillariaceae</taxon>
        <taxon>Limnospira</taxon>
    </lineage>
</organism>
<dbReference type="InterPro" id="IPR008213">
    <property type="entry name" value="CpcD-like_dom"/>
</dbReference>
<dbReference type="InterPro" id="IPR038255">
    <property type="entry name" value="PBS_linker_sf"/>
</dbReference>
<evidence type="ECO:0000256" key="3">
    <source>
        <dbReference type="ARBA" id="ARBA00022549"/>
    </source>
</evidence>
<evidence type="ECO:0000259" key="8">
    <source>
        <dbReference type="PROSITE" id="PS51441"/>
    </source>
</evidence>
<keyword evidence="3" id="KW-0042">Antenna complex</keyword>
<proteinExistence type="inferred from homology"/>
<dbReference type="Proteomes" id="UP000032946">
    <property type="component" value="Chromosome"/>
</dbReference>
<evidence type="ECO:0000259" key="9">
    <source>
        <dbReference type="PROSITE" id="PS51445"/>
    </source>
</evidence>
<keyword evidence="4 7" id="KW-0605">Phycobilisome</keyword>
<dbReference type="GO" id="GO:0030089">
    <property type="term" value="C:phycobilisome"/>
    <property type="evidence" value="ECO:0007669"/>
    <property type="project" value="UniProtKB-UniRule"/>
</dbReference>
<sequence>MVGLAEASRLGIRAFEESERVELRPNFTEGDVQAVIWAAYRQVMGNEHLMQRERLTSAESLLRQGEITVRDFVRALAVSELYRKKFFYGNSQVRFIELNYKHLLGRAPYDESEIAFHVDLYNEEGYEAEINSYLDSPEYLESFGENVVPYYRGFATQRGQWTVGFNRMFQLYRGYANSDRAQNQTQGRLTWEVARNTSSPISPAGSGQALVGANGGSRGQLYRVVVVQKPTQLTPRMRKATAEYTVAYEQLSGQLQRINRMGGRVISVTPA</sequence>
<dbReference type="SMART" id="SM01094">
    <property type="entry name" value="CpcD"/>
    <property type="match status" value="1"/>
</dbReference>
<evidence type="ECO:0000256" key="2">
    <source>
        <dbReference type="ARBA" id="ARBA00022531"/>
    </source>
</evidence>
<keyword evidence="5" id="KW-0793">Thylakoid</keyword>
<dbReference type="Pfam" id="PF01383">
    <property type="entry name" value="CpcD"/>
    <property type="match status" value="1"/>
</dbReference>
<gene>
    <name evidence="10" type="primary">cpcC1</name>
    <name evidence="10" type="ORF">ARTHRO_11555</name>
</gene>
<comment type="similarity">
    <text evidence="7">Belongs to the phycobilisome linker protein family.</text>
</comment>
<dbReference type="Gene3D" id="1.10.3130.20">
    <property type="entry name" value="Phycobilisome linker domain"/>
    <property type="match status" value="1"/>
</dbReference>
<accession>A0A9P1KDV2</accession>
<evidence type="ECO:0000256" key="5">
    <source>
        <dbReference type="ARBA" id="ARBA00023078"/>
    </source>
</evidence>
<evidence type="ECO:0000256" key="6">
    <source>
        <dbReference type="ARBA" id="ARBA00023136"/>
    </source>
</evidence>
<dbReference type="GO" id="GO:0031676">
    <property type="term" value="C:plasma membrane-derived thylakoid membrane"/>
    <property type="evidence" value="ECO:0007669"/>
    <property type="project" value="UniProtKB-SubCell"/>
</dbReference>
<dbReference type="Pfam" id="PF00427">
    <property type="entry name" value="PBS_linker_poly"/>
    <property type="match status" value="1"/>
</dbReference>
<dbReference type="GO" id="GO:0015979">
    <property type="term" value="P:photosynthesis"/>
    <property type="evidence" value="ECO:0007669"/>
    <property type="project" value="UniProtKB-KW"/>
</dbReference>
<dbReference type="PIRSF" id="PIRSF005898">
    <property type="entry name" value="Phycobilisome_CpeC/CpcI"/>
    <property type="match status" value="1"/>
</dbReference>
<evidence type="ECO:0000256" key="7">
    <source>
        <dbReference type="PROSITE-ProRule" id="PRU00775"/>
    </source>
</evidence>
<dbReference type="AlphaFoldDB" id="A0A9P1KDV2"/>
<evidence type="ECO:0000313" key="10">
    <source>
        <dbReference type="EMBL" id="CDM93881.1"/>
    </source>
</evidence>
<dbReference type="PANTHER" id="PTHR34011:SF6">
    <property type="entry name" value="PHYCOBILIPROTEIN APCE"/>
    <property type="match status" value="1"/>
</dbReference>
<dbReference type="PROSITE" id="PS51441">
    <property type="entry name" value="CPCD_LIKE"/>
    <property type="match status" value="1"/>
</dbReference>
<keyword evidence="6" id="KW-0472">Membrane</keyword>
<dbReference type="RefSeq" id="WP_006620875.1">
    <property type="nucleotide sequence ID" value="NZ_FO818640.1"/>
</dbReference>
<keyword evidence="11" id="KW-1185">Reference proteome</keyword>
<comment type="subcellular location">
    <subcellularLocation>
        <location evidence="1">Cellular thylakoid membrane</location>
        <topology evidence="1">Peripheral membrane protein</topology>
        <orientation evidence="1">Cytoplasmic side</orientation>
    </subcellularLocation>
</comment>